<keyword evidence="1" id="KW-0732">Signal</keyword>
<reference evidence="2" key="1">
    <citation type="submission" date="2020-07" db="EMBL/GenBank/DDBJ databases">
        <authorList>
            <person name="Lin J."/>
        </authorList>
    </citation>
    <scope>NUCLEOTIDE SEQUENCE</scope>
</reference>
<dbReference type="AlphaFoldDB" id="A0A6V7QBD6"/>
<dbReference type="Gene3D" id="2.30.240.10">
    <property type="entry name" value="At5g01610-like"/>
    <property type="match status" value="1"/>
</dbReference>
<proteinExistence type="predicted"/>
<organism evidence="2">
    <name type="scientific">Ananas comosus var. bracteatus</name>
    <name type="common">red pineapple</name>
    <dbReference type="NCBI Taxonomy" id="296719"/>
    <lineage>
        <taxon>Eukaryota</taxon>
        <taxon>Viridiplantae</taxon>
        <taxon>Streptophyta</taxon>
        <taxon>Embryophyta</taxon>
        <taxon>Tracheophyta</taxon>
        <taxon>Spermatophyta</taxon>
        <taxon>Magnoliopsida</taxon>
        <taxon>Liliopsida</taxon>
        <taxon>Poales</taxon>
        <taxon>Bromeliaceae</taxon>
        <taxon>Bromelioideae</taxon>
        <taxon>Ananas</taxon>
    </lineage>
</organism>
<dbReference type="InterPro" id="IPR007493">
    <property type="entry name" value="DUF538"/>
</dbReference>
<evidence type="ECO:0000313" key="2">
    <source>
        <dbReference type="EMBL" id="CAD1840370.1"/>
    </source>
</evidence>
<dbReference type="SUPFAM" id="SSF141562">
    <property type="entry name" value="At5g01610-like"/>
    <property type="match status" value="1"/>
</dbReference>
<feature type="signal peptide" evidence="1">
    <location>
        <begin position="1"/>
        <end position="28"/>
    </location>
</feature>
<dbReference type="InterPro" id="IPR036758">
    <property type="entry name" value="At5g01610-like"/>
</dbReference>
<dbReference type="EMBL" id="LR862135">
    <property type="protein sequence ID" value="CAD1840370.1"/>
    <property type="molecule type" value="Genomic_DNA"/>
</dbReference>
<dbReference type="PANTHER" id="PTHR31676:SF96">
    <property type="entry name" value="EXPRESSED PROTEIN"/>
    <property type="match status" value="1"/>
</dbReference>
<accession>A0A6V7QBD6</accession>
<name>A0A6V7QBD6_ANACO</name>
<gene>
    <name evidence="2" type="ORF">CB5_LOCUS23581</name>
</gene>
<dbReference type="PANTHER" id="PTHR31676">
    <property type="entry name" value="T31J12.3 PROTEIN-RELATED"/>
    <property type="match status" value="1"/>
</dbReference>
<sequence>MAKPLLPLTSLLLLLLLLLPLLSNPSAAVVAGTANDVLPKFGLPPGLLPNNKTIKGKLSYGAISDLSGIQAKKFFIWVPVTGIVAHPDSRSIEFQVGFISESLPVDQFETVPFARPTPGISPN</sequence>
<feature type="chain" id="PRO_5027868337" evidence="1">
    <location>
        <begin position="29"/>
        <end position="123"/>
    </location>
</feature>
<dbReference type="Pfam" id="PF04398">
    <property type="entry name" value="DUF538"/>
    <property type="match status" value="1"/>
</dbReference>
<protein>
    <submittedName>
        <fullName evidence="2">Uncharacterized protein</fullName>
    </submittedName>
</protein>
<evidence type="ECO:0000256" key="1">
    <source>
        <dbReference type="SAM" id="SignalP"/>
    </source>
</evidence>